<feature type="transmembrane region" description="Helical" evidence="2">
    <location>
        <begin position="106"/>
        <end position="126"/>
    </location>
</feature>
<accession>A0A5B9D750</accession>
<sequence>MSENRVRKKVTSYEAIPIFAKLKEFFKHLSVVKFILFLPFYLPGIILFILIYLLYKLFTFVFHYPIQCYNNYMHKAYQYKISQWRIDNSNIFIYPYLQLWNSSIKFPFFIPIYIIISPFLMLTNFLHEGEKRLDKKLERKLFMREKEPNRSKSILEIVKRMSSREEPKGFRIITKKSKNPELLEYINERIDVLSRRMPDKQDHCIKRISETKETINDKEEERKLSQDTKEKSNISRNIRLLKRKVKEIEEDYIMYRDMLKSLQKTKQRLIKKIAVIKRT</sequence>
<evidence type="ECO:0000313" key="3">
    <source>
        <dbReference type="EMBL" id="QEE14801.1"/>
    </source>
</evidence>
<reference evidence="3 4" key="1">
    <citation type="journal article" date="2020" name="Nature">
        <title>Isolation of an archaeon at the prokaryote-eukaryote interface.</title>
        <authorList>
            <person name="Imachi H."/>
            <person name="Nobu M.K."/>
            <person name="Nakahara N."/>
            <person name="Morono Y."/>
            <person name="Ogawara M."/>
            <person name="Takaki Y."/>
            <person name="Takano Y."/>
            <person name="Uematsu K."/>
            <person name="Ikuta T."/>
            <person name="Ito M."/>
            <person name="Matsui Y."/>
            <person name="Miyazaki M."/>
            <person name="Murata K."/>
            <person name="Saito Y."/>
            <person name="Sakai S."/>
            <person name="Song C."/>
            <person name="Tasumi E."/>
            <person name="Yamanaka Y."/>
            <person name="Yamaguchi T."/>
            <person name="Kamagata Y."/>
            <person name="Tamaki H."/>
            <person name="Takai K."/>
        </authorList>
    </citation>
    <scope>NUCLEOTIDE SEQUENCE [LARGE SCALE GENOMIC DNA]</scope>
    <source>
        <strain evidence="3 4">MK-D1</strain>
    </source>
</reference>
<keyword evidence="2" id="KW-0472">Membrane</keyword>
<keyword evidence="2" id="KW-0812">Transmembrane</keyword>
<keyword evidence="2" id="KW-1133">Transmembrane helix</keyword>
<keyword evidence="1" id="KW-0175">Coiled coil</keyword>
<name>A0A5B9D750_9ARCH</name>
<evidence type="ECO:0000256" key="1">
    <source>
        <dbReference type="SAM" id="Coils"/>
    </source>
</evidence>
<feature type="coiled-coil region" evidence="1">
    <location>
        <begin position="208"/>
        <end position="279"/>
    </location>
</feature>
<dbReference type="KEGG" id="psyt:DSAG12_00618"/>
<dbReference type="RefSeq" id="WP_147661741.1">
    <property type="nucleotide sequence ID" value="NZ_CP042905.2"/>
</dbReference>
<organism evidence="3 4">
    <name type="scientific">Promethearchaeum syntrophicum</name>
    <dbReference type="NCBI Taxonomy" id="2594042"/>
    <lineage>
        <taxon>Archaea</taxon>
        <taxon>Promethearchaeati</taxon>
        <taxon>Promethearchaeota</taxon>
        <taxon>Promethearchaeia</taxon>
        <taxon>Promethearchaeales</taxon>
        <taxon>Promethearchaeaceae</taxon>
        <taxon>Promethearchaeum</taxon>
    </lineage>
</organism>
<feature type="transmembrane region" description="Helical" evidence="2">
    <location>
        <begin position="31"/>
        <end position="55"/>
    </location>
</feature>
<proteinExistence type="predicted"/>
<dbReference type="AlphaFoldDB" id="A0A5B9D750"/>
<dbReference type="Proteomes" id="UP000321408">
    <property type="component" value="Chromosome"/>
</dbReference>
<dbReference type="EMBL" id="CP042905">
    <property type="protein sequence ID" value="QEE14801.1"/>
    <property type="molecule type" value="Genomic_DNA"/>
</dbReference>
<reference evidence="3 4" key="2">
    <citation type="journal article" date="2024" name="Int. J. Syst. Evol. Microbiol.">
        <title>Promethearchaeum syntrophicum gen. nov., sp. nov., an anaerobic, obligately syntrophic archaeon, the first isolate of the lineage 'Asgard' archaea, and proposal of the new archaeal phylum Promethearchaeota phyl. nov. and kingdom Promethearchaeati regn. nov.</title>
        <authorList>
            <person name="Imachi H."/>
            <person name="Nobu M.K."/>
            <person name="Kato S."/>
            <person name="Takaki Y."/>
            <person name="Miyazaki M."/>
            <person name="Miyata M."/>
            <person name="Ogawara M."/>
            <person name="Saito Y."/>
            <person name="Sakai S."/>
            <person name="Tahara Y.O."/>
            <person name="Takano Y."/>
            <person name="Tasumi E."/>
            <person name="Uematsu K."/>
            <person name="Yoshimura T."/>
            <person name="Itoh T."/>
            <person name="Ohkuma M."/>
            <person name="Takai K."/>
        </authorList>
    </citation>
    <scope>NUCLEOTIDE SEQUENCE [LARGE SCALE GENOMIC DNA]</scope>
    <source>
        <strain evidence="3 4">MK-D1</strain>
    </source>
</reference>
<evidence type="ECO:0000313" key="4">
    <source>
        <dbReference type="Proteomes" id="UP000321408"/>
    </source>
</evidence>
<gene>
    <name evidence="3" type="ORF">DSAG12_00618</name>
</gene>
<dbReference type="GeneID" id="41328622"/>
<protein>
    <submittedName>
        <fullName evidence="3">Uncharacterized protein</fullName>
    </submittedName>
</protein>
<keyword evidence="4" id="KW-1185">Reference proteome</keyword>
<evidence type="ECO:0000256" key="2">
    <source>
        <dbReference type="SAM" id="Phobius"/>
    </source>
</evidence>